<dbReference type="Pfam" id="PF08281">
    <property type="entry name" value="Sigma70_r4_2"/>
    <property type="match status" value="1"/>
</dbReference>
<proteinExistence type="inferred from homology"/>
<dbReference type="PANTHER" id="PTHR43133">
    <property type="entry name" value="RNA POLYMERASE ECF-TYPE SIGMA FACTO"/>
    <property type="match status" value="1"/>
</dbReference>
<keyword evidence="2" id="KW-0805">Transcription regulation</keyword>
<sequence>MDPQSPPPNNEVSQEEFVRLLSTHSSKIMSFIRILTMNRQDDAEEIFQLTCMVLWQKFSQYDPSGNFSAWASRMAYFETLKYRESKRRIKLLSDDAIESLAEAAMPISAELTDRRTALSECIRKLSNPDRDLIRQRYFEGLSVAEISEKAGRSTHAIYRELSKVHGMLSRCVDRSIEEAWT</sequence>
<evidence type="ECO:0000256" key="2">
    <source>
        <dbReference type="ARBA" id="ARBA00023015"/>
    </source>
</evidence>
<evidence type="ECO:0000313" key="8">
    <source>
        <dbReference type="Proteomes" id="UP000006222"/>
    </source>
</evidence>
<dbReference type="NCBIfam" id="TIGR02937">
    <property type="entry name" value="sigma70-ECF"/>
    <property type="match status" value="1"/>
</dbReference>
<evidence type="ECO:0000259" key="5">
    <source>
        <dbReference type="Pfam" id="PF04542"/>
    </source>
</evidence>
<reference evidence="7 8" key="1">
    <citation type="journal article" date="2013" name="Mar. Genomics">
        <title>Expression of sulfatases in Rhodopirellula baltica and the diversity of sulfatases in the genus Rhodopirellula.</title>
        <authorList>
            <person name="Wegner C.E."/>
            <person name="Richter-Heitmann T."/>
            <person name="Klindworth A."/>
            <person name="Klockow C."/>
            <person name="Richter M."/>
            <person name="Achstetter T."/>
            <person name="Glockner F.O."/>
            <person name="Harder J."/>
        </authorList>
    </citation>
    <scope>NUCLEOTIDE SEQUENCE [LARGE SCALE GENOMIC DNA]</scope>
    <source>
        <strain evidence="7 8">WH47</strain>
    </source>
</reference>
<feature type="domain" description="RNA polymerase sigma factor 70 region 4 type 2" evidence="6">
    <location>
        <begin position="117"/>
        <end position="162"/>
    </location>
</feature>
<keyword evidence="3" id="KW-0731">Sigma factor</keyword>
<dbReference type="Gene3D" id="1.10.10.10">
    <property type="entry name" value="Winged helix-like DNA-binding domain superfamily/Winged helix DNA-binding domain"/>
    <property type="match status" value="1"/>
</dbReference>
<dbReference type="Pfam" id="PF04542">
    <property type="entry name" value="Sigma70_r2"/>
    <property type="match status" value="1"/>
</dbReference>
<dbReference type="InterPro" id="IPR007627">
    <property type="entry name" value="RNA_pol_sigma70_r2"/>
</dbReference>
<dbReference type="Gene3D" id="1.10.1740.10">
    <property type="match status" value="1"/>
</dbReference>
<evidence type="ECO:0000256" key="3">
    <source>
        <dbReference type="ARBA" id="ARBA00023082"/>
    </source>
</evidence>
<dbReference type="PANTHER" id="PTHR43133:SF51">
    <property type="entry name" value="RNA POLYMERASE SIGMA FACTOR"/>
    <property type="match status" value="1"/>
</dbReference>
<dbReference type="Proteomes" id="UP000006222">
    <property type="component" value="Unassembled WGS sequence"/>
</dbReference>
<dbReference type="AlphaFoldDB" id="F2AN82"/>
<dbReference type="InterPro" id="IPR014284">
    <property type="entry name" value="RNA_pol_sigma-70_dom"/>
</dbReference>
<name>F2AN82_RHOBT</name>
<organism evidence="7 8">
    <name type="scientific">Rhodopirellula baltica WH47</name>
    <dbReference type="NCBI Taxonomy" id="991778"/>
    <lineage>
        <taxon>Bacteria</taxon>
        <taxon>Pseudomonadati</taxon>
        <taxon>Planctomycetota</taxon>
        <taxon>Planctomycetia</taxon>
        <taxon>Pirellulales</taxon>
        <taxon>Pirellulaceae</taxon>
        <taxon>Rhodopirellula</taxon>
    </lineage>
</organism>
<protein>
    <submittedName>
        <fullName evidence="7">RNA polymerase ECF-type sigma factor</fullName>
    </submittedName>
</protein>
<dbReference type="EMBL" id="AFAR01000065">
    <property type="protein sequence ID" value="EGF28903.1"/>
    <property type="molecule type" value="Genomic_DNA"/>
</dbReference>
<comment type="similarity">
    <text evidence="1">Belongs to the sigma-70 factor family. ECF subfamily.</text>
</comment>
<evidence type="ECO:0000256" key="4">
    <source>
        <dbReference type="ARBA" id="ARBA00023163"/>
    </source>
</evidence>
<dbReference type="GO" id="GO:0003677">
    <property type="term" value="F:DNA binding"/>
    <property type="evidence" value="ECO:0007669"/>
    <property type="project" value="InterPro"/>
</dbReference>
<keyword evidence="4" id="KW-0804">Transcription</keyword>
<dbReference type="InterPro" id="IPR014331">
    <property type="entry name" value="RNA_pol_sigma70_ECF_RHOBA"/>
</dbReference>
<feature type="domain" description="RNA polymerase sigma-70 region 2" evidence="5">
    <location>
        <begin position="22"/>
        <end position="88"/>
    </location>
</feature>
<dbReference type="RefSeq" id="WP_007325099.1">
    <property type="nucleotide sequence ID" value="NZ_AFAR01000065.1"/>
</dbReference>
<dbReference type="InterPro" id="IPR013325">
    <property type="entry name" value="RNA_pol_sigma_r2"/>
</dbReference>
<evidence type="ECO:0000256" key="1">
    <source>
        <dbReference type="ARBA" id="ARBA00010641"/>
    </source>
</evidence>
<dbReference type="SUPFAM" id="SSF88659">
    <property type="entry name" value="Sigma3 and sigma4 domains of RNA polymerase sigma factors"/>
    <property type="match status" value="1"/>
</dbReference>
<dbReference type="InterPro" id="IPR013249">
    <property type="entry name" value="RNA_pol_sigma70_r4_t2"/>
</dbReference>
<dbReference type="InterPro" id="IPR036388">
    <property type="entry name" value="WH-like_DNA-bd_sf"/>
</dbReference>
<comment type="caution">
    <text evidence="7">The sequence shown here is derived from an EMBL/GenBank/DDBJ whole genome shotgun (WGS) entry which is preliminary data.</text>
</comment>
<dbReference type="SUPFAM" id="SSF88946">
    <property type="entry name" value="Sigma2 domain of RNA polymerase sigma factors"/>
    <property type="match status" value="1"/>
</dbReference>
<dbReference type="InterPro" id="IPR039425">
    <property type="entry name" value="RNA_pol_sigma-70-like"/>
</dbReference>
<dbReference type="NCBIfam" id="TIGR02989">
    <property type="entry name" value="Sig-70_gvs1"/>
    <property type="match status" value="1"/>
</dbReference>
<gene>
    <name evidence="7" type="ORF">RBWH47_03295</name>
</gene>
<dbReference type="PATRIC" id="fig|991778.3.peg.1209"/>
<evidence type="ECO:0000313" key="7">
    <source>
        <dbReference type="EMBL" id="EGF28903.1"/>
    </source>
</evidence>
<dbReference type="InterPro" id="IPR013324">
    <property type="entry name" value="RNA_pol_sigma_r3/r4-like"/>
</dbReference>
<dbReference type="GO" id="GO:0016987">
    <property type="term" value="F:sigma factor activity"/>
    <property type="evidence" value="ECO:0007669"/>
    <property type="project" value="UniProtKB-KW"/>
</dbReference>
<accession>F2AN82</accession>
<evidence type="ECO:0000259" key="6">
    <source>
        <dbReference type="Pfam" id="PF08281"/>
    </source>
</evidence>
<dbReference type="GO" id="GO:0006352">
    <property type="term" value="P:DNA-templated transcription initiation"/>
    <property type="evidence" value="ECO:0007669"/>
    <property type="project" value="InterPro"/>
</dbReference>